<dbReference type="STRING" id="29563.SAMN02983006_02474"/>
<gene>
    <name evidence="2" type="ORF">SAMN02983006_02474</name>
</gene>
<feature type="domain" description="Pyruvate carboxyltransferase" evidence="1">
    <location>
        <begin position="3"/>
        <end position="263"/>
    </location>
</feature>
<accession>A0A1I4M1I5</accession>
<dbReference type="NCBIfam" id="NF006761">
    <property type="entry name" value="PRK09282.1"/>
    <property type="match status" value="1"/>
</dbReference>
<reference evidence="2 3" key="1">
    <citation type="submission" date="2016-10" db="EMBL/GenBank/DDBJ databases">
        <authorList>
            <person name="de Groot N.N."/>
        </authorList>
    </citation>
    <scope>NUCLEOTIDE SEQUENCE [LARGE SCALE GENOMIC DNA]</scope>
    <source>
        <strain evidence="2 3">ATCC 51327</strain>
    </source>
</reference>
<dbReference type="GO" id="GO:0006094">
    <property type="term" value="P:gluconeogenesis"/>
    <property type="evidence" value="ECO:0007669"/>
    <property type="project" value="TreeGrafter"/>
</dbReference>
<dbReference type="InterPro" id="IPR013785">
    <property type="entry name" value="Aldolase_TIM"/>
</dbReference>
<dbReference type="Pfam" id="PF00682">
    <property type="entry name" value="HMGL-like"/>
    <property type="match status" value="1"/>
</dbReference>
<dbReference type="GO" id="GO:0005737">
    <property type="term" value="C:cytoplasm"/>
    <property type="evidence" value="ECO:0007669"/>
    <property type="project" value="TreeGrafter"/>
</dbReference>
<dbReference type="AlphaFoldDB" id="A0A1I4M1I5"/>
<dbReference type="SUPFAM" id="SSF51569">
    <property type="entry name" value="Aldolase"/>
    <property type="match status" value="1"/>
</dbReference>
<dbReference type="GO" id="GO:0004736">
    <property type="term" value="F:pyruvate carboxylase activity"/>
    <property type="evidence" value="ECO:0007669"/>
    <property type="project" value="TreeGrafter"/>
</dbReference>
<sequence>MTVKFTETVLRDGQQSLIATRMKIEDMLPILNKLDQVGYQALEVWGGATFDSCLRFLNENPWERLRQIKKEVKNTSLQMLLRGQNILGYKHYSDQVLERFIEKSIVNGIDIIRIFDALNDIRNLEPAIKFTKKYGAHAQGTIVYTTSPIHTTETFVAKAVKLAELGIDSLCIKDMAGLLTPNKAYNLVKELKANLAIPIEMHSHNTAGFAFMTYLKSIEAGVDIIDTAISPFSSGTSQPTTETMQAALRDSEFDSDLDQKLLVEIGDYFRQVRDKYTDYLGSFEVDPRIIVNQLPGGMLSNLRNQLKEQGQLDKYDEILAEIPEVRKDLGYPPLVTPTSQIVGTQATFNVVTGAKYSFVSNEFKDYLRGMYGNPPGEINRELLEKIISPTEVITNRPADNLSDDYAEKAAEIADLTSDPELILSYLLFPEVTRNFLETLEDEYVYF</sequence>
<evidence type="ECO:0000313" key="2">
    <source>
        <dbReference type="EMBL" id="SFL97072.1"/>
    </source>
</evidence>
<evidence type="ECO:0000259" key="1">
    <source>
        <dbReference type="PROSITE" id="PS50991"/>
    </source>
</evidence>
<dbReference type="Proteomes" id="UP000199006">
    <property type="component" value="Unassembled WGS sequence"/>
</dbReference>
<name>A0A1I4M1I5_9FIRM</name>
<dbReference type="Pfam" id="PF02436">
    <property type="entry name" value="PYC_OADA"/>
    <property type="match status" value="1"/>
</dbReference>
<dbReference type="InterPro" id="IPR003379">
    <property type="entry name" value="Carboxylase_cons_dom"/>
</dbReference>
<dbReference type="RefSeq" id="WP_089862484.1">
    <property type="nucleotide sequence ID" value="NZ_FOTI01000047.1"/>
</dbReference>
<evidence type="ECO:0000313" key="3">
    <source>
        <dbReference type="Proteomes" id="UP000199006"/>
    </source>
</evidence>
<dbReference type="InterPro" id="IPR000891">
    <property type="entry name" value="PYR_CT"/>
</dbReference>
<dbReference type="SUPFAM" id="SSF89000">
    <property type="entry name" value="post-HMGL domain-like"/>
    <property type="match status" value="1"/>
</dbReference>
<proteinExistence type="predicted"/>
<keyword evidence="3" id="KW-1185">Reference proteome</keyword>
<dbReference type="PANTHER" id="PTHR43778:SF2">
    <property type="entry name" value="PYRUVATE CARBOXYLASE, MITOCHONDRIAL"/>
    <property type="match status" value="1"/>
</dbReference>
<dbReference type="EMBL" id="FOTI01000047">
    <property type="protein sequence ID" value="SFL97072.1"/>
    <property type="molecule type" value="Genomic_DNA"/>
</dbReference>
<organism evidence="2 3">
    <name type="scientific">Halanaerobium salsuginis</name>
    <dbReference type="NCBI Taxonomy" id="29563"/>
    <lineage>
        <taxon>Bacteria</taxon>
        <taxon>Bacillati</taxon>
        <taxon>Bacillota</taxon>
        <taxon>Clostridia</taxon>
        <taxon>Halanaerobiales</taxon>
        <taxon>Halanaerobiaceae</taxon>
        <taxon>Halanaerobium</taxon>
    </lineage>
</organism>
<dbReference type="PANTHER" id="PTHR43778">
    <property type="entry name" value="PYRUVATE CARBOXYLASE"/>
    <property type="match status" value="1"/>
</dbReference>
<dbReference type="OrthoDB" id="9807469at2"/>
<protein>
    <submittedName>
        <fullName evidence="2">Oxaloacetate decarboxylase, alpha subunit</fullName>
    </submittedName>
</protein>
<dbReference type="PROSITE" id="PS50991">
    <property type="entry name" value="PYR_CT"/>
    <property type="match status" value="1"/>
</dbReference>
<dbReference type="CDD" id="cd07937">
    <property type="entry name" value="DRE_TIM_PC_TC_5S"/>
    <property type="match status" value="1"/>
</dbReference>
<dbReference type="Gene3D" id="3.20.20.70">
    <property type="entry name" value="Aldolase class I"/>
    <property type="match status" value="1"/>
</dbReference>
<dbReference type="InterPro" id="IPR055268">
    <property type="entry name" value="PCB-like"/>
</dbReference>